<keyword evidence="2" id="KW-1185">Reference proteome</keyword>
<dbReference type="EMBL" id="NFZT01000001">
    <property type="protein sequence ID" value="OWV33544.1"/>
    <property type="molecule type" value="Genomic_DNA"/>
</dbReference>
<accession>A0A219B5T2</accession>
<evidence type="ECO:0000313" key="2">
    <source>
        <dbReference type="Proteomes" id="UP000198462"/>
    </source>
</evidence>
<sequence length="138" mass="15532">MQVRRRQLTDSLGSKFRTRIYGGAGDLQIELEDVATSTSMFFDLYNAELLAGFIMATRLTSPRSVPEEHTVGAYAAVYQSVREPVPAIRITQESGLILEIRSTFWDQLFAELNLVCAHVRARSYDSLDQYSGRELAAH</sequence>
<dbReference type="AlphaFoldDB" id="A0A219B5T2"/>
<evidence type="ECO:0000313" key="1">
    <source>
        <dbReference type="EMBL" id="OWV33544.1"/>
    </source>
</evidence>
<name>A0A219B5T2_9SPHN</name>
<proteinExistence type="predicted"/>
<dbReference type="Proteomes" id="UP000198462">
    <property type="component" value="Unassembled WGS sequence"/>
</dbReference>
<dbReference type="OrthoDB" id="7560255at2"/>
<dbReference type="RefSeq" id="WP_088712318.1">
    <property type="nucleotide sequence ID" value="NZ_NFZT01000001.1"/>
</dbReference>
<comment type="caution">
    <text evidence="1">The sequence shown here is derived from an EMBL/GenBank/DDBJ whole genome shotgun (WGS) entry which is preliminary data.</text>
</comment>
<protein>
    <submittedName>
        <fullName evidence="1">Uncharacterized protein</fullName>
    </submittedName>
</protein>
<reference evidence="2" key="1">
    <citation type="submission" date="2017-05" db="EMBL/GenBank/DDBJ databases">
        <authorList>
            <person name="Lin X."/>
        </authorList>
    </citation>
    <scope>NUCLEOTIDE SEQUENCE [LARGE SCALE GENOMIC DNA]</scope>
    <source>
        <strain evidence="2">JLT2012</strain>
    </source>
</reference>
<organism evidence="1 2">
    <name type="scientific">Pacificimonas flava</name>
    <dbReference type="NCBI Taxonomy" id="1234595"/>
    <lineage>
        <taxon>Bacteria</taxon>
        <taxon>Pseudomonadati</taxon>
        <taxon>Pseudomonadota</taxon>
        <taxon>Alphaproteobacteria</taxon>
        <taxon>Sphingomonadales</taxon>
        <taxon>Sphingosinicellaceae</taxon>
        <taxon>Pacificimonas</taxon>
    </lineage>
</organism>
<gene>
    <name evidence="1" type="ORF">B5C34_08770</name>
</gene>